<dbReference type="PROSITE" id="PS51379">
    <property type="entry name" value="4FE4S_FER_2"/>
    <property type="match status" value="2"/>
</dbReference>
<dbReference type="Gene3D" id="3.40.50.11540">
    <property type="entry name" value="NADH-ubiquinone oxidoreductase 51kDa subunit"/>
    <property type="match status" value="1"/>
</dbReference>
<dbReference type="HAMAP" id="MF_00461">
    <property type="entry name" value="RsxC_RnfC"/>
    <property type="match status" value="1"/>
</dbReference>
<reference evidence="12 13" key="1">
    <citation type="submission" date="2018-12" db="EMBL/GenBank/DDBJ databases">
        <authorList>
            <consortium name="Pathogen Informatics"/>
        </authorList>
    </citation>
    <scope>NUCLEOTIDE SEQUENCE [LARGE SCALE GENOMIC DNA]</scope>
    <source>
        <strain evidence="12 13">NCTC3438</strain>
    </source>
</reference>
<feature type="compositionally biased region" description="Basic and acidic residues" evidence="10">
    <location>
        <begin position="504"/>
        <end position="513"/>
    </location>
</feature>
<dbReference type="GO" id="GO:0009055">
    <property type="term" value="F:electron transfer activity"/>
    <property type="evidence" value="ECO:0007669"/>
    <property type="project" value="InterPro"/>
</dbReference>
<evidence type="ECO:0000256" key="4">
    <source>
        <dbReference type="ARBA" id="ARBA00022737"/>
    </source>
</evidence>
<evidence type="ECO:0000256" key="6">
    <source>
        <dbReference type="ARBA" id="ARBA00022982"/>
    </source>
</evidence>
<evidence type="ECO:0000313" key="12">
    <source>
        <dbReference type="EMBL" id="VEB24491.1"/>
    </source>
</evidence>
<keyword evidence="2 9" id="KW-0004">4Fe-4S</keyword>
<feature type="compositionally biased region" description="Polar residues" evidence="10">
    <location>
        <begin position="730"/>
        <end position="745"/>
    </location>
</feature>
<evidence type="ECO:0000313" key="13">
    <source>
        <dbReference type="Proteomes" id="UP000268198"/>
    </source>
</evidence>
<feature type="compositionally biased region" description="Low complexity" evidence="10">
    <location>
        <begin position="621"/>
        <end position="631"/>
    </location>
</feature>
<evidence type="ECO:0000256" key="10">
    <source>
        <dbReference type="SAM" id="MobiDB-lite"/>
    </source>
</evidence>
<dbReference type="NCBIfam" id="TIGR01945">
    <property type="entry name" value="rnfC"/>
    <property type="match status" value="1"/>
</dbReference>
<keyword evidence="8 9" id="KW-0411">Iron-sulfur</keyword>
<dbReference type="PANTHER" id="PTHR43034">
    <property type="entry name" value="ION-TRANSLOCATING OXIDOREDUCTASE COMPLEX SUBUNIT C"/>
    <property type="match status" value="1"/>
</dbReference>
<dbReference type="Proteomes" id="UP000268198">
    <property type="component" value="Chromosome"/>
</dbReference>
<comment type="cofactor">
    <cofactor evidence="9">
        <name>[4Fe-4S] cluster</name>
        <dbReference type="ChEBI" id="CHEBI:49883"/>
    </cofactor>
    <text evidence="9">Binds 2 [4Fe-4S] clusters per subunit.</text>
</comment>
<comment type="function">
    <text evidence="9">Part of a membrane-bound complex that couples electron transfer with translocation of ions across the membrane.</text>
</comment>
<dbReference type="EMBL" id="LR134167">
    <property type="protein sequence ID" value="VEB24491.1"/>
    <property type="molecule type" value="Genomic_DNA"/>
</dbReference>
<feature type="domain" description="4Fe-4S ferredoxin-type" evidence="11">
    <location>
        <begin position="368"/>
        <end position="398"/>
    </location>
</feature>
<dbReference type="Gene3D" id="3.30.70.20">
    <property type="match status" value="1"/>
</dbReference>
<feature type="binding site" evidence="9">
    <location>
        <position position="423"/>
    </location>
    <ligand>
        <name>[4Fe-4S] cluster</name>
        <dbReference type="ChEBI" id="CHEBI:49883"/>
        <label>2</label>
    </ligand>
</feature>
<accession>A0A447SRU7</accession>
<name>A0A447SRU7_AVIVO</name>
<dbReference type="Pfam" id="PF13375">
    <property type="entry name" value="RnfC_N"/>
    <property type="match status" value="1"/>
</dbReference>
<dbReference type="GO" id="GO:0046872">
    <property type="term" value="F:metal ion binding"/>
    <property type="evidence" value="ECO:0007669"/>
    <property type="project" value="UniProtKB-KW"/>
</dbReference>
<dbReference type="InterPro" id="IPR010208">
    <property type="entry name" value="Ion_transpt_RnfC/RsxC"/>
</dbReference>
<feature type="compositionally biased region" description="Basic and acidic residues" evidence="10">
    <location>
        <begin position="471"/>
        <end position="495"/>
    </location>
</feature>
<feature type="binding site" evidence="9">
    <location>
        <position position="420"/>
    </location>
    <ligand>
        <name>[4Fe-4S] cluster</name>
        <dbReference type="ChEBI" id="CHEBI:49883"/>
        <label>2</label>
    </ligand>
</feature>
<protein>
    <recommendedName>
        <fullName evidence="9">Ion-translocating oxidoreductase complex subunit C</fullName>
        <ecNumber evidence="9">7.-.-.-</ecNumber>
    </recommendedName>
    <alternativeName>
        <fullName evidence="9">Rnf electron transport complex subunit C</fullName>
    </alternativeName>
</protein>
<dbReference type="InterPro" id="IPR017900">
    <property type="entry name" value="4Fe4S_Fe_S_CS"/>
</dbReference>
<keyword evidence="5 9" id="KW-1278">Translocase</keyword>
<feature type="compositionally biased region" description="Polar residues" evidence="10">
    <location>
        <begin position="858"/>
        <end position="886"/>
    </location>
</feature>
<sequence>MADVLTNFNSGKLWDFSGGIHPPEMKSQSNHTPIRPADLVETYYVPVKQHAGNAGNLLVNVGDKVLKGQPLTQGEGLRNLPVHAPTSGIITAIAPYIAAHPSGLPELTIQIQADGKDEWRKQHPIEDFLSQTPEQLIEKIYHAGIAGLGGAVFPTAAKIQSAENKVKLLIINGAECEPYITCDDRLMQDRPKEIIEGIRILRYILRPEKVVIAIEDNKPKAVKALKHALKGANDIEIRVIPTKYPSGAAKQLIQVLTGIEVPSGQRSSSIGVLMHNVGTAFAIKRAVINDEPLIERVVTLTGDKIPHKGNLLVRFGMPISALLQQVGYQYDARFPVFMGGPMMGFILPNLNAPVTKVTNCLLAPDHFEYAEPEPEQACIRCSACSDACPVHLMPQQLYWFARSEDHQKSEQYALQDCIECGLCAYVCPSHIPLIQYFRQEKAKIWEIKEQAQKSHEAKLRFEARQARLEKEEQARKARTQRAAEARREEIAKQKGVDPVQAALERLKAKKQSDSESLNVKTFVDEKGQLQPDNSDIMAQRKARRLARQQAEQENATSADQPQENSAQNTGQNRTALDANPDPKKAAIAAALARAKSKKQAQNGTVQPASSAEKPVENQGVAEQAQSQSAAEKTQEKTQENSTALDPKKAAIAAAIARAKAKKQAQNSTVQSANSAEKRVENQGVAEQAQNQSAVEKTKEKTQENSTALDPKKAAIAAAIARAKAKKQAQNDTVQSSGSAENSVENQGLAEQVENQSAVEKTQEKTQENSTALDPKKAAIAAAIARAKAKKQAQNGTEQPVIPAEKSVENQGVAEQAETQSAAEKTKEKTQENSTALDPKKAAIAAAIARAKAKKQAQNDTAQSANSAEKNVENQSLAEQVETQSAVEKTKEKTPENSTALDPKKAAIAAAIARAKAKKQAKENRSQEKE</sequence>
<comment type="similarity">
    <text evidence="9">Belongs to the 4Fe4S bacterial-type ferredoxin family. RnfC subfamily.</text>
</comment>
<feature type="binding site" evidence="9">
    <location>
        <position position="417"/>
    </location>
    <ligand>
        <name>[4Fe-4S] cluster</name>
        <dbReference type="ChEBI" id="CHEBI:49883"/>
        <label>2</label>
    </ligand>
</feature>
<feature type="binding site" evidence="9">
    <location>
        <position position="384"/>
    </location>
    <ligand>
        <name>[4Fe-4S] cluster</name>
        <dbReference type="ChEBI" id="CHEBI:49883"/>
        <label>1</label>
    </ligand>
</feature>
<evidence type="ECO:0000256" key="9">
    <source>
        <dbReference type="HAMAP-Rule" id="MF_00461"/>
    </source>
</evidence>
<dbReference type="GO" id="GO:0005886">
    <property type="term" value="C:plasma membrane"/>
    <property type="evidence" value="ECO:0007669"/>
    <property type="project" value="UniProtKB-SubCell"/>
</dbReference>
<dbReference type="InterPro" id="IPR037225">
    <property type="entry name" value="Nuo51_FMN-bd_sf"/>
</dbReference>
<dbReference type="GO" id="GO:0022900">
    <property type="term" value="P:electron transport chain"/>
    <property type="evidence" value="ECO:0007669"/>
    <property type="project" value="UniProtKB-UniRule"/>
</dbReference>
<dbReference type="GO" id="GO:0051539">
    <property type="term" value="F:4 iron, 4 sulfur cluster binding"/>
    <property type="evidence" value="ECO:0007669"/>
    <property type="project" value="UniProtKB-KW"/>
</dbReference>
<feature type="binding site" evidence="9">
    <location>
        <position position="381"/>
    </location>
    <ligand>
        <name>[4Fe-4S] cluster</name>
        <dbReference type="ChEBI" id="CHEBI:49883"/>
        <label>1</label>
    </ligand>
</feature>
<evidence type="ECO:0000256" key="3">
    <source>
        <dbReference type="ARBA" id="ARBA00022723"/>
    </source>
</evidence>
<dbReference type="Pfam" id="PF01512">
    <property type="entry name" value="Complex1_51K"/>
    <property type="match status" value="1"/>
</dbReference>
<evidence type="ECO:0000256" key="5">
    <source>
        <dbReference type="ARBA" id="ARBA00022967"/>
    </source>
</evidence>
<dbReference type="SUPFAM" id="SSF142019">
    <property type="entry name" value="Nqo1 FMN-binding domain-like"/>
    <property type="match status" value="1"/>
</dbReference>
<dbReference type="PROSITE" id="PS00198">
    <property type="entry name" value="4FE4S_FER_1"/>
    <property type="match status" value="1"/>
</dbReference>
<dbReference type="KEGG" id="avt:NCTC3438_01547"/>
<feature type="binding site" evidence="9">
    <location>
        <position position="427"/>
    </location>
    <ligand>
        <name>[4Fe-4S] cluster</name>
        <dbReference type="ChEBI" id="CHEBI:49883"/>
        <label>1</label>
    </ligand>
</feature>
<comment type="subcellular location">
    <subcellularLocation>
        <location evidence="9">Cell inner membrane</location>
        <topology evidence="9">Peripheral membrane protein</topology>
    </subcellularLocation>
</comment>
<keyword evidence="13" id="KW-1185">Reference proteome</keyword>
<keyword evidence="9" id="KW-0997">Cell inner membrane</keyword>
<organism evidence="12 13">
    <name type="scientific">Avibacterium volantium</name>
    <name type="common">Pasteurella volantium</name>
    <dbReference type="NCBI Taxonomy" id="762"/>
    <lineage>
        <taxon>Bacteria</taxon>
        <taxon>Pseudomonadati</taxon>
        <taxon>Pseudomonadota</taxon>
        <taxon>Gammaproteobacteria</taxon>
        <taxon>Pasteurellales</taxon>
        <taxon>Pasteurellaceae</taxon>
        <taxon>Avibacterium</taxon>
    </lineage>
</organism>
<keyword evidence="9" id="KW-1003">Cell membrane</keyword>
<dbReference type="InterPro" id="IPR017896">
    <property type="entry name" value="4Fe4S_Fe-S-bd"/>
</dbReference>
<feature type="binding site" evidence="9">
    <location>
        <position position="378"/>
    </location>
    <ligand>
        <name>[4Fe-4S] cluster</name>
        <dbReference type="ChEBI" id="CHEBI:49883"/>
        <label>1</label>
    </ligand>
</feature>
<dbReference type="PANTHER" id="PTHR43034:SF2">
    <property type="entry name" value="ION-TRANSLOCATING OXIDOREDUCTASE COMPLEX SUBUNIT C"/>
    <property type="match status" value="1"/>
</dbReference>
<feature type="binding site" evidence="9">
    <location>
        <position position="388"/>
    </location>
    <ligand>
        <name>[4Fe-4S] cluster</name>
        <dbReference type="ChEBI" id="CHEBI:49883"/>
        <label>2</label>
    </ligand>
</feature>
<dbReference type="Pfam" id="PF12838">
    <property type="entry name" value="Fer4_7"/>
    <property type="match status" value="1"/>
</dbReference>
<keyword evidence="3 9" id="KW-0479">Metal-binding</keyword>
<proteinExistence type="inferred from homology"/>
<feature type="compositionally biased region" description="Basic and acidic residues" evidence="10">
    <location>
        <begin position="919"/>
        <end position="929"/>
    </location>
</feature>
<dbReference type="EC" id="7.-.-.-" evidence="9"/>
<gene>
    <name evidence="9 12" type="primary">rnfC</name>
    <name evidence="12" type="ORF">NCTC3438_01547</name>
</gene>
<evidence type="ECO:0000256" key="2">
    <source>
        <dbReference type="ARBA" id="ARBA00022485"/>
    </source>
</evidence>
<keyword evidence="6 9" id="KW-0249">Electron transport</keyword>
<evidence type="ECO:0000256" key="7">
    <source>
        <dbReference type="ARBA" id="ARBA00023004"/>
    </source>
</evidence>
<keyword evidence="7 9" id="KW-0408">Iron</keyword>
<keyword evidence="9" id="KW-0472">Membrane</keyword>
<dbReference type="SUPFAM" id="SSF46548">
    <property type="entry name" value="alpha-helical ferredoxin"/>
    <property type="match status" value="1"/>
</dbReference>
<feature type="domain" description="4Fe-4S ferredoxin-type" evidence="11">
    <location>
        <begin position="408"/>
        <end position="437"/>
    </location>
</feature>
<keyword evidence="4 9" id="KW-0677">Repeat</keyword>
<dbReference type="InterPro" id="IPR011538">
    <property type="entry name" value="Nuo51_FMN-bd"/>
</dbReference>
<dbReference type="RefSeq" id="WP_126372625.1">
    <property type="nucleotide sequence ID" value="NZ_LR134167.1"/>
</dbReference>
<evidence type="ECO:0000259" key="11">
    <source>
        <dbReference type="PROSITE" id="PS51379"/>
    </source>
</evidence>
<dbReference type="OrthoDB" id="9767754at2"/>
<evidence type="ECO:0000256" key="1">
    <source>
        <dbReference type="ARBA" id="ARBA00022448"/>
    </source>
</evidence>
<evidence type="ECO:0000256" key="8">
    <source>
        <dbReference type="ARBA" id="ARBA00023014"/>
    </source>
</evidence>
<comment type="subunit">
    <text evidence="9">The complex is composed of six subunits: RnfA, RnfB, RnfC, RnfD, RnfE and RnfG.</text>
</comment>
<dbReference type="NCBIfam" id="NF003454">
    <property type="entry name" value="PRK05035.1"/>
    <property type="match status" value="1"/>
</dbReference>
<feature type="region of interest" description="Disordered" evidence="10">
    <location>
        <begin position="471"/>
        <end position="929"/>
    </location>
</feature>
<dbReference type="AlphaFoldDB" id="A0A447SRU7"/>
<feature type="compositionally biased region" description="Polar residues" evidence="10">
    <location>
        <begin position="553"/>
        <end position="574"/>
    </location>
</feature>
<dbReference type="InterPro" id="IPR026902">
    <property type="entry name" value="RnfC_N"/>
</dbReference>
<keyword evidence="1 9" id="KW-0813">Transport</keyword>